<organism evidence="2 3">
    <name type="scientific">Actinokineospora iranica</name>
    <dbReference type="NCBI Taxonomy" id="1271860"/>
    <lineage>
        <taxon>Bacteria</taxon>
        <taxon>Bacillati</taxon>
        <taxon>Actinomycetota</taxon>
        <taxon>Actinomycetes</taxon>
        <taxon>Pseudonocardiales</taxon>
        <taxon>Pseudonocardiaceae</taxon>
        <taxon>Actinokineospora</taxon>
    </lineage>
</organism>
<keyword evidence="3" id="KW-1185">Reference proteome</keyword>
<keyword evidence="1" id="KW-0472">Membrane</keyword>
<evidence type="ECO:0000313" key="3">
    <source>
        <dbReference type="Proteomes" id="UP000199501"/>
    </source>
</evidence>
<reference evidence="3" key="1">
    <citation type="submission" date="2016-10" db="EMBL/GenBank/DDBJ databases">
        <authorList>
            <person name="Varghese N."/>
            <person name="Submissions S."/>
        </authorList>
    </citation>
    <scope>NUCLEOTIDE SEQUENCE [LARGE SCALE GENOMIC DNA]</scope>
    <source>
        <strain evidence="3">IBRC-M 10403</strain>
    </source>
</reference>
<feature type="transmembrane region" description="Helical" evidence="1">
    <location>
        <begin position="31"/>
        <end position="52"/>
    </location>
</feature>
<keyword evidence="1" id="KW-0812">Transmembrane</keyword>
<dbReference type="AlphaFoldDB" id="A0A1G6U3Y6"/>
<dbReference type="EMBL" id="FMZZ01000010">
    <property type="protein sequence ID" value="SDD35396.1"/>
    <property type="molecule type" value="Genomic_DNA"/>
</dbReference>
<name>A0A1G6U3Y6_9PSEU</name>
<keyword evidence="1" id="KW-1133">Transmembrane helix</keyword>
<proteinExistence type="predicted"/>
<sequence length="66" mass="7007">MATGRDLRRADGAAGALPTPLYVLYQRREGFGTGMLTVAFAIYVLGVVVTLLGMGRVSAVLRPLAR</sequence>
<protein>
    <submittedName>
        <fullName evidence="2">Uncharacterized protein</fullName>
    </submittedName>
</protein>
<evidence type="ECO:0000256" key="1">
    <source>
        <dbReference type="SAM" id="Phobius"/>
    </source>
</evidence>
<accession>A0A1G6U3Y6</accession>
<dbReference type="RefSeq" id="WP_091453323.1">
    <property type="nucleotide sequence ID" value="NZ_FMZZ01000010.1"/>
</dbReference>
<dbReference type="Proteomes" id="UP000199501">
    <property type="component" value="Unassembled WGS sequence"/>
</dbReference>
<gene>
    <name evidence="2" type="ORF">SAMN05216174_11066</name>
</gene>
<evidence type="ECO:0000313" key="2">
    <source>
        <dbReference type="EMBL" id="SDD35396.1"/>
    </source>
</evidence>